<feature type="compositionally biased region" description="Pro residues" evidence="15">
    <location>
        <begin position="222"/>
        <end position="232"/>
    </location>
</feature>
<feature type="binding site" evidence="12">
    <location>
        <position position="318"/>
    </location>
    <ligand>
        <name>Zn(2+)</name>
        <dbReference type="ChEBI" id="CHEBI:29105"/>
        <label>2</label>
    </ligand>
</feature>
<comment type="caution">
    <text evidence="17">The sequence shown here is derived from an EMBL/GenBank/DDBJ whole genome shotgun (WGS) entry which is preliminary data.</text>
</comment>
<dbReference type="Pfam" id="PF12998">
    <property type="entry name" value="ING"/>
    <property type="match status" value="1"/>
</dbReference>
<feature type="binding site" evidence="12">
    <location>
        <position position="278"/>
    </location>
    <ligand>
        <name>Zn(2+)</name>
        <dbReference type="ChEBI" id="CHEBI:29105"/>
        <label>1</label>
    </ligand>
</feature>
<evidence type="ECO:0000256" key="7">
    <source>
        <dbReference type="ARBA" id="ARBA00022853"/>
    </source>
</evidence>
<comment type="function">
    <text evidence="14">Component of an histone acetyltransferase complex.</text>
</comment>
<feature type="domain" description="PHD-type" evidence="16">
    <location>
        <begin position="275"/>
        <end position="324"/>
    </location>
</feature>
<evidence type="ECO:0000313" key="17">
    <source>
        <dbReference type="EMBL" id="PPQ63133.1"/>
    </source>
</evidence>
<dbReference type="GO" id="GO:0000785">
    <property type="term" value="C:chromatin"/>
    <property type="evidence" value="ECO:0007669"/>
    <property type="project" value="UniProtKB-ARBA"/>
</dbReference>
<dbReference type="InterPro" id="IPR028651">
    <property type="entry name" value="ING_fam"/>
</dbReference>
<comment type="subcellular location">
    <subcellularLocation>
        <location evidence="1 14">Nucleus</location>
    </subcellularLocation>
</comment>
<feature type="site" description="Histone H3K4me3 binding" evidence="11">
    <location>
        <position position="277"/>
    </location>
</feature>
<dbReference type="SMART" id="SM00249">
    <property type="entry name" value="PHD"/>
    <property type="match status" value="1"/>
</dbReference>
<comment type="domain">
    <text evidence="14">The PHD-type zinc finger mediates the binding to H3K4me3.</text>
</comment>
<feature type="binding site" evidence="12">
    <location>
        <position position="296"/>
    </location>
    <ligand>
        <name>Zn(2+)</name>
        <dbReference type="ChEBI" id="CHEBI:29105"/>
        <label>2</label>
    </ligand>
</feature>
<gene>
    <name evidence="17" type="ORF">CVT24_005773</name>
</gene>
<comment type="similarity">
    <text evidence="2 14">Belongs to the ING family.</text>
</comment>
<feature type="site" description="Histone H3K4me3 binding" evidence="11">
    <location>
        <position position="292"/>
    </location>
</feature>
<dbReference type="InterPro" id="IPR013083">
    <property type="entry name" value="Znf_RING/FYVE/PHD"/>
</dbReference>
<feature type="binding site" evidence="12">
    <location>
        <position position="280"/>
    </location>
    <ligand>
        <name>Zn(2+)</name>
        <dbReference type="ChEBI" id="CHEBI:29105"/>
        <label>1</label>
    </ligand>
</feature>
<keyword evidence="4 12" id="KW-0479">Metal-binding</keyword>
<name>A0A409V922_9AGAR</name>
<evidence type="ECO:0000256" key="10">
    <source>
        <dbReference type="ARBA" id="ARBA00023242"/>
    </source>
</evidence>
<dbReference type="OrthoDB" id="5411773at2759"/>
<dbReference type="InterPro" id="IPR024610">
    <property type="entry name" value="ING_N_histone-binding"/>
</dbReference>
<dbReference type="InterPro" id="IPR019786">
    <property type="entry name" value="Zinc_finger_PHD-type_CS"/>
</dbReference>
<keyword evidence="3" id="KW-0341">Growth regulation</keyword>
<dbReference type="PANTHER" id="PTHR10333">
    <property type="entry name" value="INHIBITOR OF GROWTH PROTEIN"/>
    <property type="match status" value="1"/>
</dbReference>
<evidence type="ECO:0000256" key="15">
    <source>
        <dbReference type="SAM" id="MobiDB-lite"/>
    </source>
</evidence>
<dbReference type="CDD" id="cd16858">
    <property type="entry name" value="ING_ING3_Yng2p"/>
    <property type="match status" value="1"/>
</dbReference>
<feature type="compositionally biased region" description="Polar residues" evidence="15">
    <location>
        <begin position="241"/>
        <end position="250"/>
    </location>
</feature>
<evidence type="ECO:0000256" key="11">
    <source>
        <dbReference type="PIRSR" id="PIRSR628651-50"/>
    </source>
</evidence>
<dbReference type="GO" id="GO:0006325">
    <property type="term" value="P:chromatin organization"/>
    <property type="evidence" value="ECO:0007669"/>
    <property type="project" value="UniProtKB-KW"/>
</dbReference>
<dbReference type="CDD" id="cd15505">
    <property type="entry name" value="PHD_ING"/>
    <property type="match status" value="1"/>
</dbReference>
<dbReference type="EMBL" id="NHTK01006130">
    <property type="protein sequence ID" value="PPQ63133.1"/>
    <property type="molecule type" value="Genomic_DNA"/>
</dbReference>
<dbReference type="InterPro" id="IPR011011">
    <property type="entry name" value="Znf_FYVE_PHD"/>
</dbReference>
<feature type="site" description="Histone H3K4me3 binding" evidence="11">
    <location>
        <position position="300"/>
    </location>
</feature>
<dbReference type="InterPro" id="IPR019787">
    <property type="entry name" value="Znf_PHD-finger"/>
</dbReference>
<evidence type="ECO:0000256" key="12">
    <source>
        <dbReference type="PIRSR" id="PIRSR628651-51"/>
    </source>
</evidence>
<feature type="region of interest" description="Disordered" evidence="15">
    <location>
        <begin position="215"/>
        <end position="260"/>
    </location>
</feature>
<protein>
    <recommendedName>
        <fullName evidence="14">Chromatin modification-related protein</fullName>
    </recommendedName>
</protein>
<evidence type="ECO:0000256" key="3">
    <source>
        <dbReference type="ARBA" id="ARBA00022604"/>
    </source>
</evidence>
<dbReference type="Proteomes" id="UP000284842">
    <property type="component" value="Unassembled WGS sequence"/>
</dbReference>
<dbReference type="InParanoid" id="A0A409V922"/>
<evidence type="ECO:0000259" key="16">
    <source>
        <dbReference type="PROSITE" id="PS50016"/>
    </source>
</evidence>
<evidence type="ECO:0000256" key="14">
    <source>
        <dbReference type="RuleBase" id="RU361213"/>
    </source>
</evidence>
<reference evidence="17 18" key="1">
    <citation type="journal article" date="2018" name="Evol. Lett.">
        <title>Horizontal gene cluster transfer increased hallucinogenic mushroom diversity.</title>
        <authorList>
            <person name="Reynolds H.T."/>
            <person name="Vijayakumar V."/>
            <person name="Gluck-Thaler E."/>
            <person name="Korotkin H.B."/>
            <person name="Matheny P.B."/>
            <person name="Slot J.C."/>
        </authorList>
    </citation>
    <scope>NUCLEOTIDE SEQUENCE [LARGE SCALE GENOMIC DNA]</scope>
    <source>
        <strain evidence="17 18">2629</strain>
    </source>
</reference>
<dbReference type="GO" id="GO:0008270">
    <property type="term" value="F:zinc ion binding"/>
    <property type="evidence" value="ECO:0007669"/>
    <property type="project" value="UniProtKB-KW"/>
</dbReference>
<evidence type="ECO:0000256" key="6">
    <source>
        <dbReference type="ARBA" id="ARBA00022833"/>
    </source>
</evidence>
<dbReference type="PANTHER" id="PTHR10333:SF103">
    <property type="entry name" value="INHIBITOR OF GROWTH PROTEIN 3"/>
    <property type="match status" value="1"/>
</dbReference>
<keyword evidence="9" id="KW-0804">Transcription</keyword>
<feature type="compositionally biased region" description="Acidic residues" evidence="15">
    <location>
        <begin position="251"/>
        <end position="260"/>
    </location>
</feature>
<feature type="binding site" evidence="12">
    <location>
        <position position="291"/>
    </location>
    <ligand>
        <name>Zn(2+)</name>
        <dbReference type="ChEBI" id="CHEBI:29105"/>
        <label>2</label>
    </ligand>
</feature>
<feature type="site" description="Histone H3K4me3 binding" evidence="11">
    <location>
        <position position="288"/>
    </location>
</feature>
<keyword evidence="7 14" id="KW-0156">Chromatin regulator</keyword>
<evidence type="ECO:0000256" key="13">
    <source>
        <dbReference type="PROSITE-ProRule" id="PRU00146"/>
    </source>
</evidence>
<feature type="binding site" evidence="12">
    <location>
        <position position="321"/>
    </location>
    <ligand>
        <name>Zn(2+)</name>
        <dbReference type="ChEBI" id="CHEBI:29105"/>
        <label>2</label>
    </ligand>
</feature>
<dbReference type="InterPro" id="IPR001965">
    <property type="entry name" value="Znf_PHD"/>
</dbReference>
<organism evidence="17 18">
    <name type="scientific">Panaeolus cyanescens</name>
    <dbReference type="NCBI Taxonomy" id="181874"/>
    <lineage>
        <taxon>Eukaryota</taxon>
        <taxon>Fungi</taxon>
        <taxon>Dikarya</taxon>
        <taxon>Basidiomycota</taxon>
        <taxon>Agaricomycotina</taxon>
        <taxon>Agaricomycetes</taxon>
        <taxon>Agaricomycetidae</taxon>
        <taxon>Agaricales</taxon>
        <taxon>Agaricineae</taxon>
        <taxon>Galeropsidaceae</taxon>
        <taxon>Panaeolus</taxon>
    </lineage>
</organism>
<feature type="binding site" evidence="12">
    <location>
        <position position="305"/>
    </location>
    <ligand>
        <name>Zn(2+)</name>
        <dbReference type="ChEBI" id="CHEBI:29105"/>
        <label>1</label>
    </ligand>
</feature>
<evidence type="ECO:0000256" key="2">
    <source>
        <dbReference type="ARBA" id="ARBA00010210"/>
    </source>
</evidence>
<keyword evidence="18" id="KW-1185">Reference proteome</keyword>
<evidence type="ECO:0000313" key="18">
    <source>
        <dbReference type="Proteomes" id="UP000284842"/>
    </source>
</evidence>
<dbReference type="Gene3D" id="6.10.140.1740">
    <property type="match status" value="1"/>
</dbReference>
<dbReference type="SUPFAM" id="SSF57903">
    <property type="entry name" value="FYVE/PHD zinc finger"/>
    <property type="match status" value="1"/>
</dbReference>
<keyword evidence="5 13" id="KW-0863">Zinc-finger</keyword>
<dbReference type="Gene3D" id="3.30.40.10">
    <property type="entry name" value="Zinc/RING finger domain, C3HC4 (zinc finger)"/>
    <property type="match status" value="1"/>
</dbReference>
<accession>A0A409V922</accession>
<proteinExistence type="inferred from homology"/>
<dbReference type="STRING" id="181874.A0A409V922"/>
<dbReference type="PROSITE" id="PS01359">
    <property type="entry name" value="ZF_PHD_1"/>
    <property type="match status" value="1"/>
</dbReference>
<sequence length="337" mass="37205">MSIGTSIIPNYEEATNVASEFIASLDNLPNEVQHLLQEITYKEQRSQELQQEALKHQAKYLKSTLKASQPPIVNDINQAKVNIGSRPTSPNGSVTSLPARISAVYAEVDALAEEKIFLAQKIVDLLGRKRAHLDADLLKVRILQGENPEDARAATANISSSIPLTKRHDSLAPTPSSVIQIAENLRHSISHYDHSGSIPLSSGPGYHKKRKINANTSIKLPSPAPVSAPPPTSHSRPRAARSTQVIQIPTQEDELDQDADGDEDFEAEDAEEDLTLYCFCNKQSYGDMIGCDNPHCPYQWFHISCVGVKQPLPDKWYCPECIKNRGAGTEKRKGRKK</sequence>
<dbReference type="FunCoup" id="A0A409V922">
    <property type="interactions" value="96"/>
</dbReference>
<keyword evidence="6 12" id="KW-0862">Zinc</keyword>
<evidence type="ECO:0000256" key="5">
    <source>
        <dbReference type="ARBA" id="ARBA00022771"/>
    </source>
</evidence>
<dbReference type="PROSITE" id="PS50016">
    <property type="entry name" value="ZF_PHD_2"/>
    <property type="match status" value="1"/>
</dbReference>
<keyword evidence="8" id="KW-0805">Transcription regulation</keyword>
<feature type="binding site" evidence="12">
    <location>
        <position position="302"/>
    </location>
    <ligand>
        <name>Zn(2+)</name>
        <dbReference type="ChEBI" id="CHEBI:29105"/>
        <label>1</label>
    </ligand>
</feature>
<evidence type="ECO:0000256" key="9">
    <source>
        <dbReference type="ARBA" id="ARBA00023163"/>
    </source>
</evidence>
<evidence type="ECO:0000256" key="4">
    <source>
        <dbReference type="ARBA" id="ARBA00022723"/>
    </source>
</evidence>
<dbReference type="AlphaFoldDB" id="A0A409V922"/>
<dbReference type="GO" id="GO:0005634">
    <property type="term" value="C:nucleus"/>
    <property type="evidence" value="ECO:0007669"/>
    <property type="project" value="UniProtKB-SubCell"/>
</dbReference>
<dbReference type="SMART" id="SM01408">
    <property type="entry name" value="ING"/>
    <property type="match status" value="1"/>
</dbReference>
<evidence type="ECO:0000256" key="8">
    <source>
        <dbReference type="ARBA" id="ARBA00023015"/>
    </source>
</evidence>
<evidence type="ECO:0000256" key="1">
    <source>
        <dbReference type="ARBA" id="ARBA00004123"/>
    </source>
</evidence>
<keyword evidence="10 14" id="KW-0539">Nucleus</keyword>
<comment type="subunit">
    <text evidence="14">Component of an histone acetyltransferase complex. Interacts with H3K4me3 and to a lesser extent with H3K4me2.</text>
</comment>